<evidence type="ECO:0000256" key="2">
    <source>
        <dbReference type="ARBA" id="ARBA00022643"/>
    </source>
</evidence>
<evidence type="ECO:0000256" key="5">
    <source>
        <dbReference type="ARBA" id="ARBA00033748"/>
    </source>
</evidence>
<gene>
    <name evidence="8" type="ORF">SAMN06296010_0572</name>
</gene>
<dbReference type="InterPro" id="IPR036661">
    <property type="entry name" value="Luciferase-like_sf"/>
</dbReference>
<feature type="domain" description="Luciferase-like" evidence="7">
    <location>
        <begin position="31"/>
        <end position="392"/>
    </location>
</feature>
<dbReference type="Pfam" id="PF00296">
    <property type="entry name" value="Bac_luciferase"/>
    <property type="match status" value="1"/>
</dbReference>
<dbReference type="PANTHER" id="PTHR30011:SF16">
    <property type="entry name" value="C2H2 FINGER DOMAIN TRANSCRIPTION FACTOR (EUROFUNG)-RELATED"/>
    <property type="match status" value="1"/>
</dbReference>
<protein>
    <submittedName>
        <fullName evidence="8">FMN-dependent oxidoreductase, nitrilotriacetate monooxygenase family</fullName>
    </submittedName>
</protein>
<keyword evidence="2 6" id="KW-0288">FMN</keyword>
<evidence type="ECO:0000259" key="7">
    <source>
        <dbReference type="Pfam" id="PF00296"/>
    </source>
</evidence>
<dbReference type="InterPro" id="IPR011251">
    <property type="entry name" value="Luciferase-like_dom"/>
</dbReference>
<keyword evidence="4 8" id="KW-0503">Monooxygenase</keyword>
<evidence type="ECO:0000256" key="1">
    <source>
        <dbReference type="ARBA" id="ARBA00022630"/>
    </source>
</evidence>
<accession>A0A1X7IIS9</accession>
<dbReference type="SUPFAM" id="SSF51679">
    <property type="entry name" value="Bacterial luciferase-like"/>
    <property type="match status" value="1"/>
</dbReference>
<dbReference type="InterPro" id="IPR051260">
    <property type="entry name" value="Diverse_substr_monoxygenases"/>
</dbReference>
<evidence type="ECO:0000256" key="3">
    <source>
        <dbReference type="ARBA" id="ARBA00023002"/>
    </source>
</evidence>
<dbReference type="RefSeq" id="WP_085482731.1">
    <property type="nucleotide sequence ID" value="NZ_FXAY01000001.1"/>
</dbReference>
<evidence type="ECO:0000256" key="6">
    <source>
        <dbReference type="PIRSR" id="PIRSR000337-1"/>
    </source>
</evidence>
<proteinExistence type="inferred from homology"/>
<keyword evidence="9" id="KW-1185">Reference proteome</keyword>
<dbReference type="PANTHER" id="PTHR30011">
    <property type="entry name" value="ALKANESULFONATE MONOOXYGENASE-RELATED"/>
    <property type="match status" value="1"/>
</dbReference>
<evidence type="ECO:0000256" key="4">
    <source>
        <dbReference type="ARBA" id="ARBA00023033"/>
    </source>
</evidence>
<dbReference type="InterPro" id="IPR016215">
    <property type="entry name" value="NTA_MOA"/>
</dbReference>
<reference evidence="9" key="1">
    <citation type="submission" date="2017-04" db="EMBL/GenBank/DDBJ databases">
        <authorList>
            <person name="Varghese N."/>
            <person name="Submissions S."/>
        </authorList>
    </citation>
    <scope>NUCLEOTIDE SEQUENCE [LARGE SCALE GENOMIC DNA]</scope>
    <source>
        <strain evidence="9">VKM Ac-2510</strain>
    </source>
</reference>
<name>A0A1X7IIS9_9MICO</name>
<keyword evidence="3" id="KW-0560">Oxidoreductase</keyword>
<dbReference type="Proteomes" id="UP000193244">
    <property type="component" value="Unassembled WGS sequence"/>
</dbReference>
<feature type="binding site" evidence="6">
    <location>
        <position position="227"/>
    </location>
    <ligand>
        <name>FMN</name>
        <dbReference type="ChEBI" id="CHEBI:58210"/>
    </ligand>
</feature>
<feature type="binding site" evidence="6">
    <location>
        <position position="102"/>
    </location>
    <ligand>
        <name>FMN</name>
        <dbReference type="ChEBI" id="CHEBI:58210"/>
    </ligand>
</feature>
<dbReference type="PIRSF" id="PIRSF000337">
    <property type="entry name" value="NTA_MOA"/>
    <property type="match status" value="1"/>
</dbReference>
<dbReference type="GO" id="GO:0016705">
    <property type="term" value="F:oxidoreductase activity, acting on paired donors, with incorporation or reduction of molecular oxygen"/>
    <property type="evidence" value="ECO:0007669"/>
    <property type="project" value="InterPro"/>
</dbReference>
<dbReference type="AlphaFoldDB" id="A0A1X7IIS9"/>
<dbReference type="STRING" id="150121.SAMN06296010_0572"/>
<dbReference type="EMBL" id="FXAY01000001">
    <property type="protein sequence ID" value="SMG14776.1"/>
    <property type="molecule type" value="Genomic_DNA"/>
</dbReference>
<dbReference type="OrthoDB" id="3265338at2"/>
<sequence>MTASSSSKPVKQIHLAAHFPGVNNTTVWSDERSQSQIAFSSFRHFAQNAERGKFDFLFLAEGLRLRETRGLIHDLDVVGRPNTLAILAALAGVTSNIGLVGTLSSTFNEPYELSRQLATLDHLSGGRAGWNIVTTSDAFHGANFRRGKFLDLADRYSRAQEFFDVSSQLWDSWADDAIVADKASGEFARTSGLGLVDHHGPQFDVTGYATLPPSPQRHPVIVQAGDSPDGRDFATSSADVIFSRHADFDAGRAFYDDVKGRLDAVGRPRDSLKILPAATFILGDTHAEALERSREISRLQVSPQTAISFLEQVWNTDLSGYDVEGPLPEIDPVVTAEGGAKGRAYVHTDPVATANAWREQASAKGWSIRELVISFAAKHTFVGTPVFVAETINRHVQEDASDGFVIVGNTNPTGLDEFVDRVIPELQERGVYRTDYDEGATLHETLGLPAVAARSASTVAGAALVSA</sequence>
<organism evidence="8 9">
    <name type="scientific">Agreia pratensis</name>
    <dbReference type="NCBI Taxonomy" id="150121"/>
    <lineage>
        <taxon>Bacteria</taxon>
        <taxon>Bacillati</taxon>
        <taxon>Actinomycetota</taxon>
        <taxon>Actinomycetes</taxon>
        <taxon>Micrococcales</taxon>
        <taxon>Microbacteriaceae</taxon>
        <taxon>Agreia</taxon>
    </lineage>
</organism>
<dbReference type="NCBIfam" id="TIGR03860">
    <property type="entry name" value="FMN_nitrolo"/>
    <property type="match status" value="1"/>
</dbReference>
<feature type="binding site" evidence="6">
    <location>
        <position position="156"/>
    </location>
    <ligand>
        <name>FMN</name>
        <dbReference type="ChEBI" id="CHEBI:58210"/>
    </ligand>
</feature>
<dbReference type="GO" id="GO:0004497">
    <property type="term" value="F:monooxygenase activity"/>
    <property type="evidence" value="ECO:0007669"/>
    <property type="project" value="UniProtKB-KW"/>
</dbReference>
<dbReference type="Gene3D" id="3.20.20.30">
    <property type="entry name" value="Luciferase-like domain"/>
    <property type="match status" value="1"/>
</dbReference>
<keyword evidence="1 6" id="KW-0285">Flavoprotein</keyword>
<evidence type="ECO:0000313" key="8">
    <source>
        <dbReference type="EMBL" id="SMG14776.1"/>
    </source>
</evidence>
<evidence type="ECO:0000313" key="9">
    <source>
        <dbReference type="Proteomes" id="UP000193244"/>
    </source>
</evidence>
<dbReference type="CDD" id="cd01095">
    <property type="entry name" value="Nitrilotriacetate_monoxgenase"/>
    <property type="match status" value="1"/>
</dbReference>
<comment type="similarity">
    <text evidence="5">Belongs to the NtaA/SnaA/DszA monooxygenase family.</text>
</comment>